<evidence type="ECO:0000256" key="4">
    <source>
        <dbReference type="ARBA" id="ARBA00022475"/>
    </source>
</evidence>
<gene>
    <name evidence="9" type="ORF">CKF48_05560</name>
</gene>
<dbReference type="NCBIfam" id="TIGR01727">
    <property type="entry name" value="oligo_HPY"/>
    <property type="match status" value="1"/>
</dbReference>
<dbReference type="FunFam" id="3.40.50.300:FF:000016">
    <property type="entry name" value="Oligopeptide ABC transporter ATP-binding component"/>
    <property type="match status" value="1"/>
</dbReference>
<dbReference type="SMART" id="SM00382">
    <property type="entry name" value="AAA"/>
    <property type="match status" value="1"/>
</dbReference>
<dbReference type="PROSITE" id="PS50893">
    <property type="entry name" value="ABC_TRANSPORTER_2"/>
    <property type="match status" value="1"/>
</dbReference>
<dbReference type="EMBL" id="CP022983">
    <property type="protein sequence ID" value="ASV66834.1"/>
    <property type="molecule type" value="Genomic_DNA"/>
</dbReference>
<dbReference type="AlphaFoldDB" id="A0A248TF60"/>
<sequence length="344" mass="38236">MIQAVGQKQAFLDVSHLTTKIHTSDGSMTVLDDINLSIDNGEIMAIVGESGSGKSMTIHSILQMITKNLLDSYEGEIQVEGKSILDIGQKEMQKIRGKKISLVAQNAMTSLDPSYRVGKQIIEIILDKTNLSKREAIEKAIYLLEEMGIDEAKRVFQSFPHQLSGGLRQRVVIAMSLACDPDLIIADEPTSALDPTVQLQVLELFQKINRELGTAILIITHDFGVVARIAESVAVMYAGQIVEQGKTSEVIYNPQHPYTNSLLNCIPDLDWIFQDNVGKKPLFQIKGEPPNLMNISSGCRFASRCHMAKDICHAKQPDLKRVHSLDLNHAVRCLLTERRESYAK</sequence>
<evidence type="ECO:0000256" key="5">
    <source>
        <dbReference type="ARBA" id="ARBA00022741"/>
    </source>
</evidence>
<dbReference type="InterPro" id="IPR013563">
    <property type="entry name" value="Oligopep_ABC_C"/>
</dbReference>
<dbReference type="Pfam" id="PF08352">
    <property type="entry name" value="oligo_HPY"/>
    <property type="match status" value="1"/>
</dbReference>
<dbReference type="PANTHER" id="PTHR43297">
    <property type="entry name" value="OLIGOPEPTIDE TRANSPORT ATP-BINDING PROTEIN APPD"/>
    <property type="match status" value="1"/>
</dbReference>
<dbReference type="GO" id="GO:0005524">
    <property type="term" value="F:ATP binding"/>
    <property type="evidence" value="ECO:0007669"/>
    <property type="project" value="UniProtKB-KW"/>
</dbReference>
<dbReference type="Pfam" id="PF00005">
    <property type="entry name" value="ABC_tran"/>
    <property type="match status" value="1"/>
</dbReference>
<evidence type="ECO:0000256" key="3">
    <source>
        <dbReference type="ARBA" id="ARBA00022448"/>
    </source>
</evidence>
<keyword evidence="5" id="KW-0547">Nucleotide-binding</keyword>
<keyword evidence="4" id="KW-1003">Cell membrane</keyword>
<dbReference type="CDD" id="cd03257">
    <property type="entry name" value="ABC_NikE_OppD_transporters"/>
    <property type="match status" value="1"/>
</dbReference>
<name>A0A248TF60_9BACI</name>
<keyword evidence="10" id="KW-1185">Reference proteome</keyword>
<keyword evidence="6" id="KW-0067">ATP-binding</keyword>
<comment type="subcellular location">
    <subcellularLocation>
        <location evidence="1">Cell membrane</location>
        <topology evidence="1">Peripheral membrane protein</topology>
    </subcellularLocation>
</comment>
<dbReference type="InterPro" id="IPR003439">
    <property type="entry name" value="ABC_transporter-like_ATP-bd"/>
</dbReference>
<dbReference type="KEGG" id="bko:CKF48_05560"/>
<evidence type="ECO:0000259" key="8">
    <source>
        <dbReference type="PROSITE" id="PS50893"/>
    </source>
</evidence>
<organism evidence="9 10">
    <name type="scientific">Cytobacillus kochii</name>
    <dbReference type="NCBI Taxonomy" id="859143"/>
    <lineage>
        <taxon>Bacteria</taxon>
        <taxon>Bacillati</taxon>
        <taxon>Bacillota</taxon>
        <taxon>Bacilli</taxon>
        <taxon>Bacillales</taxon>
        <taxon>Bacillaceae</taxon>
        <taxon>Cytobacillus</taxon>
    </lineage>
</organism>
<evidence type="ECO:0000313" key="10">
    <source>
        <dbReference type="Proteomes" id="UP000215137"/>
    </source>
</evidence>
<dbReference type="InterPro" id="IPR050388">
    <property type="entry name" value="ABC_Ni/Peptide_Import"/>
</dbReference>
<dbReference type="RefSeq" id="WP_095370409.1">
    <property type="nucleotide sequence ID" value="NZ_CP022983.1"/>
</dbReference>
<evidence type="ECO:0000256" key="1">
    <source>
        <dbReference type="ARBA" id="ARBA00004202"/>
    </source>
</evidence>
<dbReference type="GO" id="GO:0016887">
    <property type="term" value="F:ATP hydrolysis activity"/>
    <property type="evidence" value="ECO:0007669"/>
    <property type="project" value="InterPro"/>
</dbReference>
<dbReference type="InterPro" id="IPR003593">
    <property type="entry name" value="AAA+_ATPase"/>
</dbReference>
<dbReference type="GO" id="GO:0015833">
    <property type="term" value="P:peptide transport"/>
    <property type="evidence" value="ECO:0007669"/>
    <property type="project" value="InterPro"/>
</dbReference>
<dbReference type="SUPFAM" id="SSF52540">
    <property type="entry name" value="P-loop containing nucleoside triphosphate hydrolases"/>
    <property type="match status" value="1"/>
</dbReference>
<dbReference type="GO" id="GO:0005886">
    <property type="term" value="C:plasma membrane"/>
    <property type="evidence" value="ECO:0007669"/>
    <property type="project" value="UniProtKB-SubCell"/>
</dbReference>
<dbReference type="PANTHER" id="PTHR43297:SF2">
    <property type="entry name" value="DIPEPTIDE TRANSPORT ATP-BINDING PROTEIN DPPD"/>
    <property type="match status" value="1"/>
</dbReference>
<evidence type="ECO:0000313" key="9">
    <source>
        <dbReference type="EMBL" id="ASV66834.1"/>
    </source>
</evidence>
<protein>
    <recommendedName>
        <fullName evidence="8">ABC transporter domain-containing protein</fullName>
    </recommendedName>
</protein>
<evidence type="ECO:0000256" key="7">
    <source>
        <dbReference type="ARBA" id="ARBA00023136"/>
    </source>
</evidence>
<accession>A0A248TF60</accession>
<keyword evidence="3" id="KW-0813">Transport</keyword>
<evidence type="ECO:0000256" key="6">
    <source>
        <dbReference type="ARBA" id="ARBA00022840"/>
    </source>
</evidence>
<comment type="similarity">
    <text evidence="2">Belongs to the ABC transporter superfamily.</text>
</comment>
<reference evidence="9 10" key="1">
    <citation type="submission" date="2017-08" db="EMBL/GenBank/DDBJ databases">
        <title>Complete Genome Sequence of Bacillus kochii Oregon-R-modENCODE STRAIN BDGP4, isolated from Drosophila melanogaster gut.</title>
        <authorList>
            <person name="Wan K.H."/>
            <person name="Yu C."/>
            <person name="Park S."/>
            <person name="Hammonds A.S."/>
            <person name="Booth B.W."/>
            <person name="Celniker S.E."/>
        </authorList>
    </citation>
    <scope>NUCLEOTIDE SEQUENCE [LARGE SCALE GENOMIC DNA]</scope>
    <source>
        <strain evidence="9 10">BDGP4</strain>
    </source>
</reference>
<proteinExistence type="inferred from homology"/>
<dbReference type="Proteomes" id="UP000215137">
    <property type="component" value="Chromosome"/>
</dbReference>
<feature type="domain" description="ABC transporter" evidence="8">
    <location>
        <begin position="12"/>
        <end position="263"/>
    </location>
</feature>
<keyword evidence="7" id="KW-0472">Membrane</keyword>
<dbReference type="Gene3D" id="3.40.50.300">
    <property type="entry name" value="P-loop containing nucleotide triphosphate hydrolases"/>
    <property type="match status" value="1"/>
</dbReference>
<evidence type="ECO:0000256" key="2">
    <source>
        <dbReference type="ARBA" id="ARBA00005417"/>
    </source>
</evidence>
<dbReference type="InterPro" id="IPR027417">
    <property type="entry name" value="P-loop_NTPase"/>
</dbReference>